<dbReference type="InterPro" id="IPR027523">
    <property type="entry name" value="CLU_prot"/>
</dbReference>
<feature type="region of interest" description="Disordered" evidence="3">
    <location>
        <begin position="1496"/>
        <end position="1569"/>
    </location>
</feature>
<accession>A0A9Q3GR97</accession>
<feature type="region of interest" description="Disordered" evidence="3">
    <location>
        <begin position="1100"/>
        <end position="1144"/>
    </location>
</feature>
<feature type="compositionally biased region" description="Basic residues" evidence="3">
    <location>
        <begin position="1128"/>
        <end position="1139"/>
    </location>
</feature>
<reference evidence="5" key="1">
    <citation type="submission" date="2021-03" db="EMBL/GenBank/DDBJ databases">
        <title>Draft genome sequence of rust myrtle Austropuccinia psidii MF-1, a brazilian biotype.</title>
        <authorList>
            <person name="Quecine M.C."/>
            <person name="Pachon D.M.R."/>
            <person name="Bonatelli M.L."/>
            <person name="Correr F.H."/>
            <person name="Franceschini L.M."/>
            <person name="Leite T.F."/>
            <person name="Margarido G.R.A."/>
            <person name="Almeida C.A."/>
            <person name="Ferrarezi J.A."/>
            <person name="Labate C.A."/>
        </authorList>
    </citation>
    <scope>NUCLEOTIDE SEQUENCE</scope>
    <source>
        <strain evidence="5">MF-1</strain>
    </source>
</reference>
<keyword evidence="6" id="KW-1185">Reference proteome</keyword>
<organism evidence="5 6">
    <name type="scientific">Austropuccinia psidii MF-1</name>
    <dbReference type="NCBI Taxonomy" id="1389203"/>
    <lineage>
        <taxon>Eukaryota</taxon>
        <taxon>Fungi</taxon>
        <taxon>Dikarya</taxon>
        <taxon>Basidiomycota</taxon>
        <taxon>Pucciniomycotina</taxon>
        <taxon>Pucciniomycetes</taxon>
        <taxon>Pucciniales</taxon>
        <taxon>Sphaerophragmiaceae</taxon>
        <taxon>Austropuccinia</taxon>
    </lineage>
</organism>
<dbReference type="FunFam" id="3.30.2280.10:FF:000002">
    <property type="entry name" value="Clustered mitochondria protein homolog"/>
    <property type="match status" value="1"/>
</dbReference>
<dbReference type="InterPro" id="IPR033646">
    <property type="entry name" value="CLU-central"/>
</dbReference>
<gene>
    <name evidence="5" type="ORF">O181_015899</name>
</gene>
<feature type="compositionally biased region" description="Low complexity" evidence="3">
    <location>
        <begin position="1496"/>
        <end position="1507"/>
    </location>
</feature>
<keyword evidence="2" id="KW-0802">TPR repeat</keyword>
<comment type="caution">
    <text evidence="5">The sequence shown here is derived from an EMBL/GenBank/DDBJ whole genome shotgun (WGS) entry which is preliminary data.</text>
</comment>
<dbReference type="PANTHER" id="PTHR12601">
    <property type="entry name" value="EUKARYOTIC TRANSLATION INITIATION FACTOR 3 SUBUNIT EIF-3"/>
    <property type="match status" value="1"/>
</dbReference>
<feature type="region of interest" description="Disordered" evidence="3">
    <location>
        <begin position="242"/>
        <end position="275"/>
    </location>
</feature>
<dbReference type="InterPro" id="IPR025697">
    <property type="entry name" value="CLU_dom"/>
</dbReference>
<dbReference type="GO" id="GO:0003729">
    <property type="term" value="F:mRNA binding"/>
    <property type="evidence" value="ECO:0007669"/>
    <property type="project" value="TreeGrafter"/>
</dbReference>
<dbReference type="GO" id="GO:0005737">
    <property type="term" value="C:cytoplasm"/>
    <property type="evidence" value="ECO:0007669"/>
    <property type="project" value="TreeGrafter"/>
</dbReference>
<dbReference type="PROSITE" id="PS51823">
    <property type="entry name" value="CLU"/>
    <property type="match status" value="1"/>
</dbReference>
<dbReference type="OrthoDB" id="771227at2759"/>
<name>A0A9Q3GR97_9BASI</name>
<protein>
    <recommendedName>
        <fullName evidence="4">Clu domain-containing protein</fullName>
    </recommendedName>
</protein>
<feature type="domain" description="Clu" evidence="4">
    <location>
        <begin position="435"/>
        <end position="745"/>
    </location>
</feature>
<dbReference type="InterPro" id="IPR023231">
    <property type="entry name" value="GSKIP_dom_sf"/>
</dbReference>
<keyword evidence="1" id="KW-0963">Cytoplasm</keyword>
<evidence type="ECO:0000313" key="6">
    <source>
        <dbReference type="Proteomes" id="UP000765509"/>
    </source>
</evidence>
<dbReference type="PANTHER" id="PTHR12601:SF6">
    <property type="entry name" value="CLUSTERED MITOCHONDRIA PROTEIN HOMOLOG"/>
    <property type="match status" value="1"/>
</dbReference>
<dbReference type="SUPFAM" id="SSF103107">
    <property type="entry name" value="Hypothetical protein c14orf129, hspc210"/>
    <property type="match status" value="1"/>
</dbReference>
<evidence type="ECO:0000259" key="4">
    <source>
        <dbReference type="PROSITE" id="PS51823"/>
    </source>
</evidence>
<dbReference type="Pfam" id="PF13236">
    <property type="entry name" value="CLU"/>
    <property type="match status" value="1"/>
</dbReference>
<dbReference type="Pfam" id="PF12807">
    <property type="entry name" value="eIF3_p135"/>
    <property type="match status" value="1"/>
</dbReference>
<evidence type="ECO:0000313" key="5">
    <source>
        <dbReference type="EMBL" id="MBW0476184.1"/>
    </source>
</evidence>
<dbReference type="CDD" id="cd15466">
    <property type="entry name" value="CLU-central"/>
    <property type="match status" value="1"/>
</dbReference>
<dbReference type="GO" id="GO:0048312">
    <property type="term" value="P:intracellular distribution of mitochondria"/>
    <property type="evidence" value="ECO:0007669"/>
    <property type="project" value="TreeGrafter"/>
</dbReference>
<dbReference type="EMBL" id="AVOT02004375">
    <property type="protein sequence ID" value="MBW0476184.1"/>
    <property type="molecule type" value="Genomic_DNA"/>
</dbReference>
<dbReference type="InterPro" id="IPR011990">
    <property type="entry name" value="TPR-like_helical_dom_sf"/>
</dbReference>
<evidence type="ECO:0000256" key="1">
    <source>
        <dbReference type="ARBA" id="ARBA00022490"/>
    </source>
</evidence>
<sequence>MVEILGPPSMGEFKATRDVNVANQAQPTQSVDADAALKFFELSVFIPRPQFCPEVKLVTDLNSNGNQNHQSNYIELTLPVHGPETMRELQQSLLESTEGWWLGAVSLASVELGMDGKPDPKKLSNRTVFGDFTELATAFDGKKFQDPTIKRALLAVNIDYTEHSARFHVIRMRDVLYSQALGLLVGQSTPIPAYEPSQLGISGGTSLFPLLQASINRENGPSLAPSDQAVIEVQKTIEETNTISGKSKKKKKSLQTATSSASPVQPASGSPCDDSEPDIFADYHFDLSKPLAAFDSMRQDRRTEVKSKSPIQCLRTFALSNWNPPPHHYRLRGHYLYLELTTLENESFHLTCHTQGFFVNKSTKSAFDPSPRHDPRLDQVYYHTLSHLICLLSPLFVKQITSTWNSALTPAFPDFFTSIAITNCLPAFPWLVNPEQPFPDGIRSQLAYLITGSMTAETLPPARDWADEFAQTREQPRKTLTERILRERIWSRLQSDFSLAATRGVIGCSRGEVPPLNPQEPELAWTYILNNILFSRAEDPIGAYEHLGGTTAARAIANKDLQSIKDLNELDIPGIYTMATAVIDYHGKRWIAQGMIPGIFRPPDLEAESLKKAQKPNPQSNHMEVQPNNKEEVGLEKNNAFDQALPQHTSSGQPEFISSPATYDILYGSADIEKPEMGLRSDPKFHQLAAHVAAGFSLAEHSVTDLNGQEHRLWLSADVHGIRATDGRFYLIDLYRMTPLDVLFVENDLNGPILNGAKHSIDQPINCGKSNNDNYPHRFTVIRKQAILAFKKYKFRQFALKQLEQHSTQTDSQLASNLAYKTEDLKVLDGIKEAPADAEGVIMPIGGSDDLNATHKSGASADLNATFNFGLNPDAFVDRRGQPWIAPDQTQDDSIVMVRELSAFLRDQLLSCVIQELSDVKLFPPDGRGLSDLLHSYGVNIRYIGHITHRLQLAANDIEATKGKMDDQIVTLQAAIGMLHREMVFRACKHILNSLLTNTSESEACSCISHFLNCLLGRNSSAPISMNHSDWSEDWRSLTCGSLQSQIIAQIRRRFRYALPTSFFTQRLPQAKFQMLREICTRMGIQLALRDYQLYPPTSDLPSNGQLHSTDDETSPECPTTTVSVPKLAKKKKKSKSKKGATEYRIESTPGNQIFSADDILNLLPIVRDSTCRSTVADELYSEGRKAFAAGNVTLGQELCSDALSTYEQVFGSIHPEICRHWHSLALLYYQLSQRTLIELSEYSDRLLELSAIYHATKNEEDKKKIKEKIDLCQKGLDAEAAKNEFDTYIQLAANNLRQSIIVAERTLGLDHPETVQQYCDLSVMEYHLGNTAAAKRYTKHALDLWRLIYGPECHPDASAAVTHVAVLNQSTLGSKKSSSVDPIFELSRSLVGSFFGKDSAKFAEATMLLSQTFAQAGQRDLATQYSAEAAKLYINRFGEDHEQTKQAHALHEAITRSIEAQIQGDKEKSARLAKRLGLAPERAASLKARLLASTSSTSSSAVSSPRTHTESAQILRESSLQKVSKNSVPTGEPLSIDELVKYIQGSPDKSTSSKIKTSPPAAQPVSMA</sequence>
<dbReference type="SUPFAM" id="SSF48452">
    <property type="entry name" value="TPR-like"/>
    <property type="match status" value="1"/>
</dbReference>
<dbReference type="Gene3D" id="1.25.40.10">
    <property type="entry name" value="Tetratricopeptide repeat domain"/>
    <property type="match status" value="1"/>
</dbReference>
<feature type="compositionally biased region" description="Polar residues" evidence="3">
    <location>
        <begin position="1511"/>
        <end position="1530"/>
    </location>
</feature>
<evidence type="ECO:0000256" key="3">
    <source>
        <dbReference type="SAM" id="MobiDB-lite"/>
    </source>
</evidence>
<dbReference type="Gene3D" id="3.30.2280.10">
    <property type="entry name" value="Hypothetical protein (hspc210)"/>
    <property type="match status" value="1"/>
</dbReference>
<evidence type="ECO:0000256" key="2">
    <source>
        <dbReference type="ARBA" id="ARBA00022803"/>
    </source>
</evidence>
<feature type="compositionally biased region" description="Low complexity" evidence="3">
    <location>
        <begin position="1547"/>
        <end position="1561"/>
    </location>
</feature>
<proteinExistence type="predicted"/>
<dbReference type="Proteomes" id="UP000765509">
    <property type="component" value="Unassembled WGS sequence"/>
</dbReference>